<evidence type="ECO:0000259" key="21">
    <source>
        <dbReference type="Pfam" id="PF21405"/>
    </source>
</evidence>
<feature type="domain" description="Alpha-D-phosphohexomutase alpha/beta/alpha" evidence="19">
    <location>
        <begin position="121"/>
        <end position="175"/>
    </location>
</feature>
<keyword evidence="7 14" id="KW-0460">Magnesium</keyword>
<dbReference type="InterPro" id="IPR049023">
    <property type="entry name" value="AMG1_II"/>
</dbReference>
<dbReference type="Proteomes" id="UP001140011">
    <property type="component" value="Unassembled WGS sequence"/>
</dbReference>
<accession>A0A9W8H621</accession>
<dbReference type="InterPro" id="IPR016657">
    <property type="entry name" value="PAGM"/>
</dbReference>
<dbReference type="GO" id="GO:0046872">
    <property type="term" value="F:metal ion binding"/>
    <property type="evidence" value="ECO:0007669"/>
    <property type="project" value="UniProtKB-KW"/>
</dbReference>
<comment type="catalytic activity">
    <reaction evidence="1 14">
        <text>N-acetyl-alpha-D-glucosamine 1-phosphate = N-acetyl-D-glucosamine 6-phosphate</text>
        <dbReference type="Rhea" id="RHEA:23804"/>
        <dbReference type="ChEBI" id="CHEBI:57513"/>
        <dbReference type="ChEBI" id="CHEBI:57776"/>
        <dbReference type="EC" id="5.4.2.3"/>
    </reaction>
</comment>
<evidence type="ECO:0000256" key="6">
    <source>
        <dbReference type="ARBA" id="ARBA00022723"/>
    </source>
</evidence>
<comment type="similarity">
    <text evidence="3 14">Belongs to the phosphohexose mutase family.</text>
</comment>
<dbReference type="FunFam" id="3.30.310.50:FF:000003">
    <property type="entry name" value="Phosphoacetylglucosamine mutase"/>
    <property type="match status" value="1"/>
</dbReference>
<evidence type="ECO:0000259" key="20">
    <source>
        <dbReference type="Pfam" id="PF21404"/>
    </source>
</evidence>
<evidence type="ECO:0000256" key="13">
    <source>
        <dbReference type="ARBA" id="ARBA00059527"/>
    </source>
</evidence>
<dbReference type="GO" id="GO:0006048">
    <property type="term" value="P:UDP-N-acetylglucosamine biosynthetic process"/>
    <property type="evidence" value="ECO:0007669"/>
    <property type="project" value="UniProtKB-UniRule"/>
</dbReference>
<evidence type="ECO:0000256" key="1">
    <source>
        <dbReference type="ARBA" id="ARBA00000558"/>
    </source>
</evidence>
<evidence type="ECO:0000256" key="12">
    <source>
        <dbReference type="ARBA" id="ARBA00032065"/>
    </source>
</evidence>
<feature type="binding site" evidence="17">
    <location>
        <position position="283"/>
    </location>
    <ligand>
        <name>Mg(2+)</name>
        <dbReference type="ChEBI" id="CHEBI:18420"/>
    </ligand>
</feature>
<evidence type="ECO:0000256" key="16">
    <source>
        <dbReference type="PIRSR" id="PIRSR016408-2"/>
    </source>
</evidence>
<feature type="binding site" evidence="17">
    <location>
        <position position="281"/>
    </location>
    <ligand>
        <name>Mg(2+)</name>
        <dbReference type="ChEBI" id="CHEBI:18420"/>
    </ligand>
</feature>
<dbReference type="InterPro" id="IPR016055">
    <property type="entry name" value="A-D-PHexomutase_a/b/a-I/II/III"/>
</dbReference>
<keyword evidence="10" id="KW-0961">Cell wall biogenesis/degradation</keyword>
<dbReference type="PANTHER" id="PTHR45955">
    <property type="entry name" value="PHOSPHOACETYLGLUCOSAMINE MUTASE"/>
    <property type="match status" value="1"/>
</dbReference>
<dbReference type="SUPFAM" id="SSF55957">
    <property type="entry name" value="Phosphoglucomutase, C-terminal domain"/>
    <property type="match status" value="1"/>
</dbReference>
<evidence type="ECO:0000256" key="8">
    <source>
        <dbReference type="ARBA" id="ARBA00023235"/>
    </source>
</evidence>
<feature type="binding site" evidence="16">
    <location>
        <position position="510"/>
    </location>
    <ligand>
        <name>substrate</name>
    </ligand>
</feature>
<feature type="domain" description="Alpha-D-phosphohexomutase C-terminal" evidence="18">
    <location>
        <begin position="479"/>
        <end position="529"/>
    </location>
</feature>
<feature type="domain" description="Phosphoacetylglucosamine mutase AMG1" evidence="21">
    <location>
        <begin position="209"/>
        <end position="288"/>
    </location>
</feature>
<feature type="binding site" evidence="16">
    <location>
        <begin position="501"/>
        <end position="505"/>
    </location>
    <ligand>
        <name>substrate</name>
    </ligand>
</feature>
<dbReference type="AlphaFoldDB" id="A0A9W8H621"/>
<evidence type="ECO:0000256" key="15">
    <source>
        <dbReference type="PIRSR" id="PIRSR016408-1"/>
    </source>
</evidence>
<dbReference type="InterPro" id="IPR049022">
    <property type="entry name" value="AMG1_III"/>
</dbReference>
<dbReference type="FunFam" id="3.40.120.10:FF:000013">
    <property type="entry name" value="Phosphoacetylglucosamine mutase"/>
    <property type="match status" value="1"/>
</dbReference>
<keyword evidence="8 14" id="KW-0413">Isomerase</keyword>
<evidence type="ECO:0000256" key="10">
    <source>
        <dbReference type="ARBA" id="ARBA00023316"/>
    </source>
</evidence>
<evidence type="ECO:0000313" key="23">
    <source>
        <dbReference type="Proteomes" id="UP001140011"/>
    </source>
</evidence>
<dbReference type="FunFam" id="3.40.120.10:FF:000023">
    <property type="entry name" value="Phosphoacetylglucosamine mutase"/>
    <property type="match status" value="1"/>
</dbReference>
<dbReference type="Gene3D" id="3.40.120.10">
    <property type="entry name" value="Alpha-D-Glucose-1,6-Bisphosphate, subunit A, domain 3"/>
    <property type="match status" value="2"/>
</dbReference>
<evidence type="ECO:0000259" key="18">
    <source>
        <dbReference type="Pfam" id="PF00408"/>
    </source>
</evidence>
<feature type="domain" description="Phosphoacetylglucosamine mutase AMG1" evidence="20">
    <location>
        <begin position="302"/>
        <end position="440"/>
    </location>
</feature>
<dbReference type="Pfam" id="PF21404">
    <property type="entry name" value="AMG1_III"/>
    <property type="match status" value="1"/>
</dbReference>
<keyword evidence="9" id="KW-0119">Carbohydrate metabolism</keyword>
<feature type="binding site" evidence="17">
    <location>
        <position position="285"/>
    </location>
    <ligand>
        <name>Mg(2+)</name>
        <dbReference type="ChEBI" id="CHEBI:18420"/>
    </ligand>
</feature>
<gene>
    <name evidence="22" type="ORF">GGI19_000777</name>
</gene>
<organism evidence="22 23">
    <name type="scientific">Coemansia pectinata</name>
    <dbReference type="NCBI Taxonomy" id="1052879"/>
    <lineage>
        <taxon>Eukaryota</taxon>
        <taxon>Fungi</taxon>
        <taxon>Fungi incertae sedis</taxon>
        <taxon>Zoopagomycota</taxon>
        <taxon>Kickxellomycotina</taxon>
        <taxon>Kickxellomycetes</taxon>
        <taxon>Kickxellales</taxon>
        <taxon>Kickxellaceae</taxon>
        <taxon>Coemansia</taxon>
    </lineage>
</organism>
<feature type="domain" description="Alpha-D-phosphohexomutase alpha/beta/alpha" evidence="19">
    <location>
        <begin position="56"/>
        <end position="89"/>
    </location>
</feature>
<keyword evidence="6 14" id="KW-0479">Metal-binding</keyword>
<dbReference type="InterPro" id="IPR005843">
    <property type="entry name" value="A-D-PHexomutase_C"/>
</dbReference>
<dbReference type="InterPro" id="IPR036900">
    <property type="entry name" value="A-D-PHexomutase_C_sf"/>
</dbReference>
<dbReference type="Pfam" id="PF02878">
    <property type="entry name" value="PGM_PMM_I"/>
    <property type="match status" value="2"/>
</dbReference>
<evidence type="ECO:0000313" key="22">
    <source>
        <dbReference type="EMBL" id="KAJ2756503.1"/>
    </source>
</evidence>
<dbReference type="GO" id="GO:0005975">
    <property type="term" value="P:carbohydrate metabolic process"/>
    <property type="evidence" value="ECO:0007669"/>
    <property type="project" value="InterPro"/>
</dbReference>
<feature type="binding site" evidence="16">
    <location>
        <begin position="376"/>
        <end position="378"/>
    </location>
    <ligand>
        <name>substrate</name>
    </ligand>
</feature>
<proteinExistence type="inferred from homology"/>
<comment type="caution">
    <text evidence="22">The sequence shown here is derived from an EMBL/GenBank/DDBJ whole genome shotgun (WGS) entry which is preliminary data.</text>
</comment>
<feature type="binding site" description="via phosphate group" evidence="17">
    <location>
        <position position="66"/>
    </location>
    <ligand>
        <name>Mg(2+)</name>
        <dbReference type="ChEBI" id="CHEBI:18420"/>
    </ligand>
</feature>
<evidence type="ECO:0000256" key="5">
    <source>
        <dbReference type="ARBA" id="ARBA00022553"/>
    </source>
</evidence>
<comment type="function">
    <text evidence="13 14">Catalyzes the conversion of GlcNAc-6-P into GlcNAc-1-P during the synthesis of uridine diphosphate/UDP-GlcNAc, which is a biosynthetic precursor of chitin and also supplies the amino sugars for N-linked oligosaccharides of glycoproteins.</text>
</comment>
<sequence length="547" mass="58930">MSAFAQVAEYSAKHPKPSDITFEYGTAGFRTIGETLESTVFRAGLLAALRSQSKHGQVIGVMITASHNHERDNGVKLVDSMGEMLQQSWEGYCTDIANASSDSQVVDILASIAQLEGIDMSIRPKVAYARDTRPSGPLLQAALEDGLAALDVEATNFGIVTTPQLHYFVRCLNTANSPSPYGEPTESGYNTKYGQAFLRLVDGKPLPSTLHIDAANGVGAPQVRKLADAIGSPYFNIEVNNGDTDTLGKLNIDCGADYVKSNQRSPVGTTLVPSGRYCSFDGDADRIVYYYADDHGIFHLLDGDKISTLVATYLRDLVAAAGVTDLQVGVVQTAYANGSSTSYIKDTLRLPTVFAKTGVKHLHHEAEKMSIGAYFEANGHGTVLFNPCAVEKLQAVRPATPAQADAINRLWALRDLINESVGDAMSDMLLVETILICKGWTLEQWDAAYTDLPSRLLKVVVNDRNIFKTTDAEQKLTSPLGLQGVVDSLVAKFPKGRSFVRPSGTEDAVRVYAEAATRSDCDQLAYAVAGAVFDKAGGRGDRPAEFL</sequence>
<comment type="cofactor">
    <cofactor evidence="14 17">
        <name>Mg(2+)</name>
        <dbReference type="ChEBI" id="CHEBI:18420"/>
    </cofactor>
    <text evidence="14 17">Binds 1 Mg(2+) ion per subunit.</text>
</comment>
<comment type="pathway">
    <text evidence="2 14">Nucleotide-sugar biosynthesis; UDP-N-acetyl-alpha-D-glucosamine biosynthesis; N-acetyl-alpha-D-glucosamine 1-phosphate from alpha-D-glucosamine 6-phosphate (route I): step 2/2.</text>
</comment>
<evidence type="ECO:0000256" key="11">
    <source>
        <dbReference type="ARBA" id="ARBA00031926"/>
    </source>
</evidence>
<evidence type="ECO:0000256" key="14">
    <source>
        <dbReference type="PIRNR" id="PIRNR016408"/>
    </source>
</evidence>
<dbReference type="Pfam" id="PF00408">
    <property type="entry name" value="PGM_PMM_IV"/>
    <property type="match status" value="1"/>
</dbReference>
<dbReference type="InterPro" id="IPR005844">
    <property type="entry name" value="A-D-PHexomutase_a/b/a-I"/>
</dbReference>
<reference evidence="22" key="1">
    <citation type="submission" date="2022-07" db="EMBL/GenBank/DDBJ databases">
        <title>Phylogenomic reconstructions and comparative analyses of Kickxellomycotina fungi.</title>
        <authorList>
            <person name="Reynolds N.K."/>
            <person name="Stajich J.E."/>
            <person name="Barry K."/>
            <person name="Grigoriev I.V."/>
            <person name="Crous P."/>
            <person name="Smith M.E."/>
        </authorList>
    </citation>
    <scope>NUCLEOTIDE SEQUENCE</scope>
    <source>
        <strain evidence="22">BCRC 34297</strain>
    </source>
</reference>
<dbReference type="EC" id="5.4.2.3" evidence="4 14"/>
<evidence type="ECO:0000256" key="9">
    <source>
        <dbReference type="ARBA" id="ARBA00023277"/>
    </source>
</evidence>
<dbReference type="CDD" id="cd03086">
    <property type="entry name" value="PGM3"/>
    <property type="match status" value="1"/>
</dbReference>
<dbReference type="GO" id="GO:0004610">
    <property type="term" value="F:phosphoacetylglucosamine mutase activity"/>
    <property type="evidence" value="ECO:0007669"/>
    <property type="project" value="UniProtKB-UniRule"/>
</dbReference>
<evidence type="ECO:0000256" key="7">
    <source>
        <dbReference type="ARBA" id="ARBA00022842"/>
    </source>
</evidence>
<dbReference type="PIRSF" id="PIRSF016408">
    <property type="entry name" value="PAGM"/>
    <property type="match status" value="1"/>
</dbReference>
<evidence type="ECO:0000256" key="3">
    <source>
        <dbReference type="ARBA" id="ARBA00010231"/>
    </source>
</evidence>
<dbReference type="EMBL" id="JANBUH010000024">
    <property type="protein sequence ID" value="KAJ2756503.1"/>
    <property type="molecule type" value="Genomic_DNA"/>
</dbReference>
<dbReference type="Gene3D" id="3.30.310.50">
    <property type="entry name" value="Alpha-D-phosphohexomutase, C-terminal domain"/>
    <property type="match status" value="1"/>
</dbReference>
<keyword evidence="23" id="KW-1185">Reference proteome</keyword>
<dbReference type="PANTHER" id="PTHR45955:SF1">
    <property type="entry name" value="PHOSPHOACETYLGLUCOSAMINE MUTASE"/>
    <property type="match status" value="1"/>
</dbReference>
<evidence type="ECO:0000256" key="17">
    <source>
        <dbReference type="PIRSR" id="PIRSR016408-3"/>
    </source>
</evidence>
<dbReference type="Pfam" id="PF21405">
    <property type="entry name" value="AMG1_II"/>
    <property type="match status" value="1"/>
</dbReference>
<protein>
    <recommendedName>
        <fullName evidence="4 14">Phosphoacetylglucosamine mutase</fullName>
        <shortName evidence="14">PAGM</shortName>
        <ecNumber evidence="4 14">5.4.2.3</ecNumber>
    </recommendedName>
    <alternativeName>
        <fullName evidence="12 14">Acetylglucosamine phosphomutase</fullName>
    </alternativeName>
    <alternativeName>
        <fullName evidence="11 14">N-acetylglucosamine-phosphate mutase</fullName>
    </alternativeName>
</protein>
<keyword evidence="5" id="KW-0597">Phosphoprotein</keyword>
<dbReference type="OrthoDB" id="1928at2759"/>
<evidence type="ECO:0000256" key="4">
    <source>
        <dbReference type="ARBA" id="ARBA00012731"/>
    </source>
</evidence>
<dbReference type="SUPFAM" id="SSF53738">
    <property type="entry name" value="Phosphoglucomutase, first 3 domains"/>
    <property type="match status" value="3"/>
</dbReference>
<feature type="active site" description="Phosphoserine intermediate" evidence="15">
    <location>
        <position position="66"/>
    </location>
</feature>
<name>A0A9W8H621_9FUNG</name>
<evidence type="ECO:0000259" key="19">
    <source>
        <dbReference type="Pfam" id="PF02878"/>
    </source>
</evidence>
<dbReference type="GO" id="GO:0071555">
    <property type="term" value="P:cell wall organization"/>
    <property type="evidence" value="ECO:0007669"/>
    <property type="project" value="UniProtKB-KW"/>
</dbReference>
<evidence type="ECO:0000256" key="2">
    <source>
        <dbReference type="ARBA" id="ARBA00004865"/>
    </source>
</evidence>